<evidence type="ECO:0000313" key="1">
    <source>
        <dbReference type="EMBL" id="CAE7333387.1"/>
    </source>
</evidence>
<organism evidence="1 2">
    <name type="scientific">Symbiodinium pilosum</name>
    <name type="common">Dinoflagellate</name>
    <dbReference type="NCBI Taxonomy" id="2952"/>
    <lineage>
        <taxon>Eukaryota</taxon>
        <taxon>Sar</taxon>
        <taxon>Alveolata</taxon>
        <taxon>Dinophyceae</taxon>
        <taxon>Suessiales</taxon>
        <taxon>Symbiodiniaceae</taxon>
        <taxon>Symbiodinium</taxon>
    </lineage>
</organism>
<comment type="caution">
    <text evidence="1">The sequence shown here is derived from an EMBL/GenBank/DDBJ whole genome shotgun (WGS) entry which is preliminary data.</text>
</comment>
<gene>
    <name evidence="1" type="primary">Ogt</name>
    <name evidence="1" type="ORF">SPIL2461_LOCUS7775</name>
</gene>
<protein>
    <submittedName>
        <fullName evidence="1">Ogt protein</fullName>
    </submittedName>
</protein>
<dbReference type="EMBL" id="CAJNIZ010012381">
    <property type="protein sequence ID" value="CAE7333387.1"/>
    <property type="molecule type" value="Genomic_DNA"/>
</dbReference>
<keyword evidence="2" id="KW-1185">Reference proteome</keyword>
<evidence type="ECO:0000313" key="2">
    <source>
        <dbReference type="Proteomes" id="UP000649617"/>
    </source>
</evidence>
<dbReference type="AlphaFoldDB" id="A0A812P1C2"/>
<proteinExistence type="predicted"/>
<accession>A0A812P1C2</accession>
<dbReference type="OrthoDB" id="432359at2759"/>
<reference evidence="1" key="1">
    <citation type="submission" date="2021-02" db="EMBL/GenBank/DDBJ databases">
        <authorList>
            <person name="Dougan E. K."/>
            <person name="Rhodes N."/>
            <person name="Thang M."/>
            <person name="Chan C."/>
        </authorList>
    </citation>
    <scope>NUCLEOTIDE SEQUENCE</scope>
</reference>
<sequence length="302" mass="33687">MSFWQEVAEAAAAAQFPSLRGLRFRPGGRLPLLDLPARNGYPSGFRQLQLPKQETRSARDELEGQVLTDRFEPWIGNQAHQSQSLRLSWTFSFFQELGLSFYALKSRHGAACKGILLKNRALPHNVLPWAALPASRELLKRALESLGLLNQLSERRCNGMARFYRPGQALPRHVDHEMFEDLKALQSAAKLCKAVDTIVGVVLRASSTDGLRLCQETPSPDGSMALLAEAKGIGGFKAAFFAELGFQLREEDGLCFCLQGAARELAHEVPTVSSERLSLTFRWFRDDFLQELEDLEASLEQG</sequence>
<dbReference type="Proteomes" id="UP000649617">
    <property type="component" value="Unassembled WGS sequence"/>
</dbReference>
<name>A0A812P1C2_SYMPI</name>